<evidence type="ECO:0000313" key="1">
    <source>
        <dbReference type="EMBL" id="OQX06068.1"/>
    </source>
</evidence>
<reference evidence="1 2" key="1">
    <citation type="submission" date="2017-01" db="EMBL/GenBank/DDBJ databases">
        <title>Novel large sulfur bacteria in the metagenomes of groundwater-fed chemosynthetic microbial mats in the Lake Huron basin.</title>
        <authorList>
            <person name="Sharrar A.M."/>
            <person name="Flood B.E."/>
            <person name="Bailey J.V."/>
            <person name="Jones D.S."/>
            <person name="Biddanda B."/>
            <person name="Ruberg S.A."/>
            <person name="Marcus D.N."/>
            <person name="Dick G.J."/>
        </authorList>
    </citation>
    <scope>NUCLEOTIDE SEQUENCE [LARGE SCALE GENOMIC DNA]</scope>
    <source>
        <strain evidence="1">A8</strain>
    </source>
</reference>
<sequence>MQGAGGIGGFWKVITALIGCANGNSGKKRKEGGFAQTDKADYSKNIGFIPTKVRNPPQEIG</sequence>
<dbReference type="AlphaFoldDB" id="A0A1Y1QHW7"/>
<gene>
    <name evidence="1" type="ORF">BWK73_31875</name>
</gene>
<dbReference type="Proteomes" id="UP000192491">
    <property type="component" value="Unassembled WGS sequence"/>
</dbReference>
<accession>A0A1Y1QHW7</accession>
<organism evidence="1 2">
    <name type="scientific">Thiothrix lacustris</name>
    <dbReference type="NCBI Taxonomy" id="525917"/>
    <lineage>
        <taxon>Bacteria</taxon>
        <taxon>Pseudomonadati</taxon>
        <taxon>Pseudomonadota</taxon>
        <taxon>Gammaproteobacteria</taxon>
        <taxon>Thiotrichales</taxon>
        <taxon>Thiotrichaceae</taxon>
        <taxon>Thiothrix</taxon>
    </lineage>
</organism>
<dbReference type="EMBL" id="MTEJ01000261">
    <property type="protein sequence ID" value="OQX06068.1"/>
    <property type="molecule type" value="Genomic_DNA"/>
</dbReference>
<name>A0A1Y1QHW7_9GAMM</name>
<protein>
    <submittedName>
        <fullName evidence="1">Uncharacterized protein</fullName>
    </submittedName>
</protein>
<evidence type="ECO:0000313" key="2">
    <source>
        <dbReference type="Proteomes" id="UP000192491"/>
    </source>
</evidence>
<proteinExistence type="predicted"/>
<comment type="caution">
    <text evidence="1">The sequence shown here is derived from an EMBL/GenBank/DDBJ whole genome shotgun (WGS) entry which is preliminary data.</text>
</comment>